<dbReference type="PANTHER" id="PTHR10259">
    <property type="entry name" value="THIOPURINE S-METHYLTRANSFERASE"/>
    <property type="match status" value="1"/>
</dbReference>
<dbReference type="CDD" id="cd02440">
    <property type="entry name" value="AdoMet_MTases"/>
    <property type="match status" value="1"/>
</dbReference>
<dbReference type="FunFam" id="3.40.50.150:FF:000101">
    <property type="entry name" value="Thiopurine S-methyltransferase"/>
    <property type="match status" value="1"/>
</dbReference>
<dbReference type="GO" id="GO:0032259">
    <property type="term" value="P:methylation"/>
    <property type="evidence" value="ECO:0007669"/>
    <property type="project" value="UniProtKB-KW"/>
</dbReference>
<dbReference type="Proteomes" id="UP000460751">
    <property type="component" value="Unassembled WGS sequence"/>
</dbReference>
<dbReference type="PANTHER" id="PTHR10259:SF11">
    <property type="entry name" value="THIOPURINE S-METHYLTRANSFERASE"/>
    <property type="match status" value="1"/>
</dbReference>
<evidence type="ECO:0000313" key="11">
    <source>
        <dbReference type="Proteomes" id="UP000460751"/>
    </source>
</evidence>
<evidence type="ECO:0000256" key="5">
    <source>
        <dbReference type="ARBA" id="ARBA00022490"/>
    </source>
</evidence>
<comment type="similarity">
    <text evidence="3 9">Belongs to the class I-like SAM-binding methyltransferase superfamily. TPMT family.</text>
</comment>
<accession>A0A9X4YBB0</accession>
<comment type="caution">
    <text evidence="10">The sequence shown here is derived from an EMBL/GenBank/DDBJ whole genome shotgun (WGS) entry which is preliminary data.</text>
</comment>
<feature type="binding site" evidence="9">
    <location>
        <position position="10"/>
    </location>
    <ligand>
        <name>S-adenosyl-L-methionine</name>
        <dbReference type="ChEBI" id="CHEBI:59789"/>
    </ligand>
</feature>
<dbReference type="HAMAP" id="MF_00812">
    <property type="entry name" value="Thiopur_methtran"/>
    <property type="match status" value="1"/>
</dbReference>
<gene>
    <name evidence="9" type="primary">tpm</name>
    <name evidence="10" type="ORF">GLW01_04835</name>
</gene>
<evidence type="ECO:0000256" key="1">
    <source>
        <dbReference type="ARBA" id="ARBA00000903"/>
    </source>
</evidence>
<evidence type="ECO:0000256" key="7">
    <source>
        <dbReference type="ARBA" id="ARBA00022679"/>
    </source>
</evidence>
<dbReference type="AlphaFoldDB" id="A0A9X4YBB0"/>
<dbReference type="EC" id="2.1.1.67" evidence="4 9"/>
<evidence type="ECO:0000256" key="3">
    <source>
        <dbReference type="ARBA" id="ARBA00008145"/>
    </source>
</evidence>
<dbReference type="InterPro" id="IPR008854">
    <property type="entry name" value="TPMT"/>
</dbReference>
<dbReference type="NCBIfam" id="NF009732">
    <property type="entry name" value="PRK13255.1"/>
    <property type="match status" value="1"/>
</dbReference>
<dbReference type="SUPFAM" id="SSF53335">
    <property type="entry name" value="S-adenosyl-L-methionine-dependent methyltransferases"/>
    <property type="match status" value="1"/>
</dbReference>
<keyword evidence="5 9" id="KW-0963">Cytoplasm</keyword>
<evidence type="ECO:0000256" key="6">
    <source>
        <dbReference type="ARBA" id="ARBA00022603"/>
    </source>
</evidence>
<evidence type="ECO:0000256" key="9">
    <source>
        <dbReference type="HAMAP-Rule" id="MF_00812"/>
    </source>
</evidence>
<keyword evidence="7 9" id="KW-0808">Transferase</keyword>
<dbReference type="GO" id="GO:0008119">
    <property type="term" value="F:thiopurine S-methyltransferase activity"/>
    <property type="evidence" value="ECO:0007669"/>
    <property type="project" value="UniProtKB-UniRule"/>
</dbReference>
<protein>
    <recommendedName>
        <fullName evidence="4 9">Thiopurine S-methyltransferase</fullName>
        <ecNumber evidence="4 9">2.1.1.67</ecNumber>
    </recommendedName>
    <alternativeName>
        <fullName evidence="9">Thiopurine methyltransferase</fullName>
    </alternativeName>
</protein>
<dbReference type="PROSITE" id="PS51585">
    <property type="entry name" value="SAM_MT_TPMT"/>
    <property type="match status" value="1"/>
</dbReference>
<organism evidence="10 11">
    <name type="scientific">Vreelandella halophila</name>
    <dbReference type="NCBI Taxonomy" id="86177"/>
    <lineage>
        <taxon>Bacteria</taxon>
        <taxon>Pseudomonadati</taxon>
        <taxon>Pseudomonadota</taxon>
        <taxon>Gammaproteobacteria</taxon>
        <taxon>Oceanospirillales</taxon>
        <taxon>Halomonadaceae</taxon>
        <taxon>Vreelandella</taxon>
    </lineage>
</organism>
<dbReference type="Gene3D" id="3.40.50.150">
    <property type="entry name" value="Vaccinia Virus protein VP39"/>
    <property type="match status" value="1"/>
</dbReference>
<keyword evidence="6 9" id="KW-0489">Methyltransferase</keyword>
<dbReference type="InterPro" id="IPR029063">
    <property type="entry name" value="SAM-dependent_MTases_sf"/>
</dbReference>
<dbReference type="PIRSF" id="PIRSF023956">
    <property type="entry name" value="Thiopurine_S-methyltransferase"/>
    <property type="match status" value="1"/>
</dbReference>
<feature type="binding site" evidence="9">
    <location>
        <position position="44"/>
    </location>
    <ligand>
        <name>S-adenosyl-L-methionine</name>
        <dbReference type="ChEBI" id="CHEBI:59789"/>
    </ligand>
</feature>
<dbReference type="GO" id="GO:0005737">
    <property type="term" value="C:cytoplasm"/>
    <property type="evidence" value="ECO:0007669"/>
    <property type="project" value="UniProtKB-SubCell"/>
</dbReference>
<evidence type="ECO:0000256" key="8">
    <source>
        <dbReference type="ARBA" id="ARBA00022691"/>
    </source>
</evidence>
<keyword evidence="11" id="KW-1185">Reference proteome</keyword>
<reference evidence="10 11" key="1">
    <citation type="submission" date="2019-11" db="EMBL/GenBank/DDBJ databases">
        <title>Genome sequences of 17 halophilic strains isolated from different environments.</title>
        <authorList>
            <person name="Furrow R.E."/>
        </authorList>
    </citation>
    <scope>NUCLEOTIDE SEQUENCE [LARGE SCALE GENOMIC DNA]</scope>
    <source>
        <strain evidence="10 11">22507_15_FS</strain>
    </source>
</reference>
<evidence type="ECO:0000313" key="10">
    <source>
        <dbReference type="EMBL" id="MYL26115.1"/>
    </source>
</evidence>
<keyword evidence="8 9" id="KW-0949">S-adenosyl-L-methionine</keyword>
<proteinExistence type="inferred from homology"/>
<feature type="binding site" evidence="9">
    <location>
        <position position="121"/>
    </location>
    <ligand>
        <name>S-adenosyl-L-methionine</name>
        <dbReference type="ChEBI" id="CHEBI:59789"/>
    </ligand>
</feature>
<feature type="binding site" evidence="9">
    <location>
        <position position="65"/>
    </location>
    <ligand>
        <name>S-adenosyl-L-methionine</name>
        <dbReference type="ChEBI" id="CHEBI:59789"/>
    </ligand>
</feature>
<dbReference type="EMBL" id="WMEX01000002">
    <property type="protein sequence ID" value="MYL26115.1"/>
    <property type="molecule type" value="Genomic_DNA"/>
</dbReference>
<sequence length="218" mass="25187">MEPQFWHDIWTERKIGFHRSDMHPMLQNHWHSLGREGLDVLVPLSGKTLDMRWLASEGHQVTGIELDQRAVDEFFEEWQCQPAVDARVDGLADHHSGNIHLLVGDFFGFQPEARFEAFYDRAALIAMPEAMRPDYLRKLASVVVEGGVGMLITFEYPDHEMDGPPFPVRRPELDAQNWFRVEQLERQEVIGYYSHLQEAGLTSLVETAYRLERTAEPA</sequence>
<evidence type="ECO:0000256" key="2">
    <source>
        <dbReference type="ARBA" id="ARBA00004496"/>
    </source>
</evidence>
<name>A0A9X4YBB0_9GAMM</name>
<dbReference type="Pfam" id="PF05724">
    <property type="entry name" value="TPMT"/>
    <property type="match status" value="1"/>
</dbReference>
<dbReference type="OrthoDB" id="9778208at2"/>
<comment type="subcellular location">
    <subcellularLocation>
        <location evidence="2 9">Cytoplasm</location>
    </subcellularLocation>
</comment>
<dbReference type="RefSeq" id="WP_160898316.1">
    <property type="nucleotide sequence ID" value="NZ_WMEX01000002.1"/>
</dbReference>
<evidence type="ECO:0000256" key="4">
    <source>
        <dbReference type="ARBA" id="ARBA00011905"/>
    </source>
</evidence>
<comment type="catalytic activity">
    <reaction evidence="1 9">
        <text>S-adenosyl-L-methionine + a thiopurine = S-adenosyl-L-homocysteine + a thiopurine S-methylether.</text>
        <dbReference type="EC" id="2.1.1.67"/>
    </reaction>
</comment>
<dbReference type="InterPro" id="IPR025835">
    <property type="entry name" value="Thiopurine_S-MeTrfase"/>
</dbReference>